<sequence length="40" mass="4448">MKQNKLYELVLTAALAVLFFTVVVSAVDSGDHVLYRGESY</sequence>
<protein>
    <submittedName>
        <fullName evidence="1">Uncharacterized protein</fullName>
    </submittedName>
</protein>
<dbReference type="AlphaFoldDB" id="A0A811TEJ7"/>
<name>A0A811TEJ7_9EURY</name>
<evidence type="ECO:0000313" key="1">
    <source>
        <dbReference type="EMBL" id="CAD6494158.1"/>
    </source>
</evidence>
<evidence type="ECO:0000313" key="2">
    <source>
        <dbReference type="Proteomes" id="UP000610373"/>
    </source>
</evidence>
<organism evidence="1 2">
    <name type="scientific">Candidatus Argoarchaeum ethanivorans</name>
    <dbReference type="NCBI Taxonomy" id="2608793"/>
    <lineage>
        <taxon>Archaea</taxon>
        <taxon>Methanobacteriati</taxon>
        <taxon>Methanobacteriota</taxon>
        <taxon>Stenosarchaea group</taxon>
        <taxon>Methanomicrobia</taxon>
        <taxon>Methanosarcinales</taxon>
        <taxon>Methanosarcinales incertae sedis</taxon>
        <taxon>GOM Arc I cluster</taxon>
        <taxon>Candidatus Argoarchaeum</taxon>
    </lineage>
</organism>
<reference evidence="1" key="1">
    <citation type="submission" date="2020-10" db="EMBL/GenBank/DDBJ databases">
        <authorList>
            <person name="Hahn C.J."/>
            <person name="Laso-Perez R."/>
            <person name="Vulcano F."/>
            <person name="Vaziourakis K.-M."/>
            <person name="Stokke R."/>
            <person name="Steen I.H."/>
            <person name="Teske A."/>
            <person name="Boetius A."/>
            <person name="Liebeke M."/>
            <person name="Amann R."/>
            <person name="Knittel K."/>
        </authorList>
    </citation>
    <scope>NUCLEOTIDE SEQUENCE</scope>
    <source>
        <strain evidence="1">Gfbio:e3339647-f889-4370-9287-4fb5cb688e4c:AG392O15_GoMArc1</strain>
    </source>
</reference>
<accession>A0A811TEJ7</accession>
<proteinExistence type="predicted"/>
<gene>
    <name evidence="1" type="ORF">CHKLHMKO_00638</name>
</gene>
<dbReference type="Proteomes" id="UP000610373">
    <property type="component" value="Unassembled WGS sequence"/>
</dbReference>
<comment type="caution">
    <text evidence="1">The sequence shown here is derived from an EMBL/GenBank/DDBJ whole genome shotgun (WGS) entry which is preliminary data.</text>
</comment>
<dbReference type="EMBL" id="CAJHIO010000063">
    <property type="protein sequence ID" value="CAD6494158.1"/>
    <property type="molecule type" value="Genomic_DNA"/>
</dbReference>